<evidence type="ECO:0000313" key="2">
    <source>
        <dbReference type="EMBL" id="QEM14357.1"/>
    </source>
</evidence>
<organism evidence="2 3">
    <name type="scientific">Mucilaginibacter rubeus</name>
    <dbReference type="NCBI Taxonomy" id="2027860"/>
    <lineage>
        <taxon>Bacteria</taxon>
        <taxon>Pseudomonadati</taxon>
        <taxon>Bacteroidota</taxon>
        <taxon>Sphingobacteriia</taxon>
        <taxon>Sphingobacteriales</taxon>
        <taxon>Sphingobacteriaceae</taxon>
        <taxon>Mucilaginibacter</taxon>
    </lineage>
</organism>
<dbReference type="AlphaFoldDB" id="A0A5C1I8H7"/>
<evidence type="ECO:0000313" key="3">
    <source>
        <dbReference type="Proteomes" id="UP000251402"/>
    </source>
</evidence>
<reference evidence="2" key="1">
    <citation type="submission" date="2019-08" db="EMBL/GenBank/DDBJ databases">
        <title>Comparative genome analysis confer to the adaptation heavy metal polluted environment.</title>
        <authorList>
            <person name="Li Y."/>
        </authorList>
    </citation>
    <scope>NUCLEOTIDE SEQUENCE [LARGE SCALE GENOMIC DNA]</scope>
    <source>
        <strain evidence="2">P1</strain>
    </source>
</reference>
<feature type="compositionally biased region" description="Low complexity" evidence="1">
    <location>
        <begin position="20"/>
        <end position="29"/>
    </location>
</feature>
<dbReference type="KEGG" id="mrub:DEO27_003900"/>
<protein>
    <submittedName>
        <fullName evidence="2">Uncharacterized protein</fullName>
    </submittedName>
</protein>
<proteinExistence type="predicted"/>
<sequence length="177" mass="19180">MRPSIPGKEVKNEPAKDQSPAQGAQAAPGVETNEVKAGYSPAENQQPENVTKPAETQAVAAQAEQSKKEIKAVLQEQNVRGLEDTVKLVEVLGKKIAQKNKLSNTITNLDSFMVTQNDDKDDVAGDSKFQRCELTISDDDGEEFTTKNPFIIAKVVDMVKGLCIEKLAEVEASIVIP</sequence>
<keyword evidence="3" id="KW-1185">Reference proteome</keyword>
<dbReference type="EMBL" id="CP043450">
    <property type="protein sequence ID" value="QEM14357.1"/>
    <property type="molecule type" value="Genomic_DNA"/>
</dbReference>
<gene>
    <name evidence="2" type="ORF">DEO27_003900</name>
</gene>
<feature type="region of interest" description="Disordered" evidence="1">
    <location>
        <begin position="1"/>
        <end position="62"/>
    </location>
</feature>
<name>A0A5C1I8H7_9SPHI</name>
<evidence type="ECO:0000256" key="1">
    <source>
        <dbReference type="SAM" id="MobiDB-lite"/>
    </source>
</evidence>
<dbReference type="OrthoDB" id="793497at2"/>
<accession>A0A5C1I8H7</accession>
<dbReference type="Proteomes" id="UP000251402">
    <property type="component" value="Chromosome"/>
</dbReference>